<keyword evidence="7" id="KW-1185">Reference proteome</keyword>
<reference evidence="6 7" key="1">
    <citation type="submission" date="2019-06" db="EMBL/GenBank/DDBJ databases">
        <title>Sulfurimonas gotlandica sp. nov., a chemoautotrophic and psychrotolerant epsilonproteobacterium isolated from a pelagic redoxcline, and an emended description of the genus Sulfurimonas.</title>
        <authorList>
            <person name="Wang S."/>
            <person name="Jiang L."/>
            <person name="Shao Z."/>
        </authorList>
    </citation>
    <scope>NUCLEOTIDE SEQUENCE [LARGE SCALE GENOMIC DNA]</scope>
    <source>
        <strain evidence="6 7">S2-6</strain>
    </source>
</reference>
<evidence type="ECO:0000256" key="4">
    <source>
        <dbReference type="HAMAP-Rule" id="MF_01401"/>
    </source>
</evidence>
<dbReference type="PANTHER" id="PTHR43774:SF1">
    <property type="entry name" value="PEPTIDE METHIONINE SULFOXIDE REDUCTASE MSRA 2"/>
    <property type="match status" value="1"/>
</dbReference>
<sequence length="175" mass="19439">MKKERIVLGGGCFWCIEAVYRNVKGVLSAVSGYAGGARANPTYENVCSGATGHAEVVDITYDADVISLSEILDIFFEIHDPTTLNAQGADKGTQYRSVIYYADEEQKNVIEESIAKHQQNFSDKIVTEVSPLPEVYPAEPYHQNYYNLNASQGYCQVVIAPKLQKFMTKFPDKLA</sequence>
<evidence type="ECO:0000313" key="6">
    <source>
        <dbReference type="EMBL" id="QOP42588.1"/>
    </source>
</evidence>
<dbReference type="AlphaFoldDB" id="A0A7M1B1I6"/>
<feature type="active site" evidence="4">
    <location>
        <position position="12"/>
    </location>
</feature>
<evidence type="ECO:0000256" key="1">
    <source>
        <dbReference type="ARBA" id="ARBA00023002"/>
    </source>
</evidence>
<dbReference type="Gene3D" id="3.30.1060.10">
    <property type="entry name" value="Peptide methionine sulphoxide reductase MsrA"/>
    <property type="match status" value="1"/>
</dbReference>
<evidence type="ECO:0000256" key="2">
    <source>
        <dbReference type="ARBA" id="ARBA00047806"/>
    </source>
</evidence>
<comment type="similarity">
    <text evidence="4">Belongs to the MsrA Met sulfoxide reductase family.</text>
</comment>
<protein>
    <recommendedName>
        <fullName evidence="4">Peptide methionine sulfoxide reductase MsrA</fullName>
        <shortName evidence="4">Protein-methionine-S-oxide reductase</shortName>
        <ecNumber evidence="4">1.8.4.11</ecNumber>
    </recommendedName>
    <alternativeName>
        <fullName evidence="4">Peptide-methionine (S)-S-oxide reductase</fullName>
        <shortName evidence="4">Peptide Met(O) reductase</shortName>
    </alternativeName>
</protein>
<evidence type="ECO:0000256" key="3">
    <source>
        <dbReference type="ARBA" id="ARBA00048782"/>
    </source>
</evidence>
<evidence type="ECO:0000313" key="7">
    <source>
        <dbReference type="Proteomes" id="UP000593719"/>
    </source>
</evidence>
<dbReference type="SUPFAM" id="SSF55068">
    <property type="entry name" value="Peptide methionine sulfoxide reductase"/>
    <property type="match status" value="1"/>
</dbReference>
<keyword evidence="1 4" id="KW-0560">Oxidoreductase</keyword>
<organism evidence="6 7">
    <name type="scientific">Sulfurimonas sediminis</name>
    <dbReference type="NCBI Taxonomy" id="2590020"/>
    <lineage>
        <taxon>Bacteria</taxon>
        <taxon>Pseudomonadati</taxon>
        <taxon>Campylobacterota</taxon>
        <taxon>Epsilonproteobacteria</taxon>
        <taxon>Campylobacterales</taxon>
        <taxon>Sulfurimonadaceae</taxon>
        <taxon>Sulfurimonas</taxon>
    </lineage>
</organism>
<comment type="function">
    <text evidence="4">Has an important function as a repair enzyme for proteins that have been inactivated by oxidation. Catalyzes the reversible oxidation-reduction of methionine sulfoxide in proteins to methionine.</text>
</comment>
<dbReference type="InterPro" id="IPR036509">
    <property type="entry name" value="Met_Sox_Rdtase_MsrA_sf"/>
</dbReference>
<dbReference type="InterPro" id="IPR002569">
    <property type="entry name" value="Met_Sox_Rdtase_MsrA_dom"/>
</dbReference>
<dbReference type="NCBIfam" id="TIGR00401">
    <property type="entry name" value="msrA"/>
    <property type="match status" value="1"/>
</dbReference>
<comment type="catalytic activity">
    <reaction evidence="2 4">
        <text>L-methionyl-[protein] + [thioredoxin]-disulfide + H2O = L-methionyl-(S)-S-oxide-[protein] + [thioredoxin]-dithiol</text>
        <dbReference type="Rhea" id="RHEA:14217"/>
        <dbReference type="Rhea" id="RHEA-COMP:10698"/>
        <dbReference type="Rhea" id="RHEA-COMP:10700"/>
        <dbReference type="Rhea" id="RHEA-COMP:12313"/>
        <dbReference type="Rhea" id="RHEA-COMP:12315"/>
        <dbReference type="ChEBI" id="CHEBI:15377"/>
        <dbReference type="ChEBI" id="CHEBI:16044"/>
        <dbReference type="ChEBI" id="CHEBI:29950"/>
        <dbReference type="ChEBI" id="CHEBI:44120"/>
        <dbReference type="ChEBI" id="CHEBI:50058"/>
        <dbReference type="EC" id="1.8.4.11"/>
    </reaction>
</comment>
<dbReference type="Proteomes" id="UP000593719">
    <property type="component" value="Chromosome"/>
</dbReference>
<proteinExistence type="inferred from homology"/>
<dbReference type="HAMAP" id="MF_01401">
    <property type="entry name" value="MsrA"/>
    <property type="match status" value="1"/>
</dbReference>
<accession>A0A7M1B1I6</accession>
<feature type="domain" description="Peptide methionine sulphoxide reductase MsrA" evidence="5">
    <location>
        <begin position="6"/>
        <end position="156"/>
    </location>
</feature>
<dbReference type="KEGG" id="ssei:FJR45_00900"/>
<dbReference type="PANTHER" id="PTHR43774">
    <property type="entry name" value="PEPTIDE METHIONINE SULFOXIDE REDUCTASE"/>
    <property type="match status" value="1"/>
</dbReference>
<evidence type="ECO:0000259" key="5">
    <source>
        <dbReference type="Pfam" id="PF01625"/>
    </source>
</evidence>
<dbReference type="Pfam" id="PF01625">
    <property type="entry name" value="PMSR"/>
    <property type="match status" value="1"/>
</dbReference>
<dbReference type="GO" id="GO:0008113">
    <property type="term" value="F:peptide-methionine (S)-S-oxide reductase activity"/>
    <property type="evidence" value="ECO:0007669"/>
    <property type="project" value="UniProtKB-UniRule"/>
</dbReference>
<dbReference type="RefSeq" id="WP_193150947.1">
    <property type="nucleotide sequence ID" value="NZ_CP041235.1"/>
</dbReference>
<gene>
    <name evidence="4 6" type="primary">msrA</name>
    <name evidence="6" type="ORF">FJR45_00900</name>
</gene>
<name>A0A7M1B1I6_9BACT</name>
<dbReference type="EC" id="1.8.4.11" evidence="4"/>
<dbReference type="EMBL" id="CP041235">
    <property type="protein sequence ID" value="QOP42588.1"/>
    <property type="molecule type" value="Genomic_DNA"/>
</dbReference>
<comment type="catalytic activity">
    <reaction evidence="3 4">
        <text>[thioredoxin]-disulfide + L-methionine + H2O = L-methionine (S)-S-oxide + [thioredoxin]-dithiol</text>
        <dbReference type="Rhea" id="RHEA:19993"/>
        <dbReference type="Rhea" id="RHEA-COMP:10698"/>
        <dbReference type="Rhea" id="RHEA-COMP:10700"/>
        <dbReference type="ChEBI" id="CHEBI:15377"/>
        <dbReference type="ChEBI" id="CHEBI:29950"/>
        <dbReference type="ChEBI" id="CHEBI:50058"/>
        <dbReference type="ChEBI" id="CHEBI:57844"/>
        <dbReference type="ChEBI" id="CHEBI:58772"/>
        <dbReference type="EC" id="1.8.4.11"/>
    </reaction>
</comment>